<dbReference type="OrthoDB" id="2432201at2759"/>
<feature type="compositionally biased region" description="Polar residues" evidence="1">
    <location>
        <begin position="23"/>
        <end position="39"/>
    </location>
</feature>
<reference evidence="2" key="1">
    <citation type="journal article" date="2020" name="Fungal Divers.">
        <title>Resolving the Mortierellaceae phylogeny through synthesis of multi-gene phylogenetics and phylogenomics.</title>
        <authorList>
            <person name="Vandepol N."/>
            <person name="Liber J."/>
            <person name="Desiro A."/>
            <person name="Na H."/>
            <person name="Kennedy M."/>
            <person name="Barry K."/>
            <person name="Grigoriev I.V."/>
            <person name="Miller A.N."/>
            <person name="O'Donnell K."/>
            <person name="Stajich J.E."/>
            <person name="Bonito G."/>
        </authorList>
    </citation>
    <scope>NUCLEOTIDE SEQUENCE</scope>
    <source>
        <strain evidence="2">NRRL 2769</strain>
    </source>
</reference>
<dbReference type="EMBL" id="JAAAID010000598">
    <property type="protein sequence ID" value="KAG0015750.1"/>
    <property type="molecule type" value="Genomic_DNA"/>
</dbReference>
<gene>
    <name evidence="2" type="ORF">BGZ80_009656</name>
</gene>
<feature type="compositionally biased region" description="Low complexity" evidence="1">
    <location>
        <begin position="77"/>
        <end position="99"/>
    </location>
</feature>
<dbReference type="AlphaFoldDB" id="A0A9P6T0A7"/>
<evidence type="ECO:0000256" key="1">
    <source>
        <dbReference type="SAM" id="MobiDB-lite"/>
    </source>
</evidence>
<proteinExistence type="predicted"/>
<dbReference type="Proteomes" id="UP000703661">
    <property type="component" value="Unassembled WGS sequence"/>
</dbReference>
<evidence type="ECO:0000313" key="3">
    <source>
        <dbReference type="Proteomes" id="UP000703661"/>
    </source>
</evidence>
<organism evidence="2 3">
    <name type="scientific">Entomortierella chlamydospora</name>
    <dbReference type="NCBI Taxonomy" id="101097"/>
    <lineage>
        <taxon>Eukaryota</taxon>
        <taxon>Fungi</taxon>
        <taxon>Fungi incertae sedis</taxon>
        <taxon>Mucoromycota</taxon>
        <taxon>Mortierellomycotina</taxon>
        <taxon>Mortierellomycetes</taxon>
        <taxon>Mortierellales</taxon>
        <taxon>Mortierellaceae</taxon>
        <taxon>Entomortierella</taxon>
    </lineage>
</organism>
<name>A0A9P6T0A7_9FUNG</name>
<accession>A0A9P6T0A7</accession>
<keyword evidence="3" id="KW-1185">Reference proteome</keyword>
<comment type="caution">
    <text evidence="2">The sequence shown here is derived from an EMBL/GenBank/DDBJ whole genome shotgun (WGS) entry which is preliminary data.</text>
</comment>
<feature type="region of interest" description="Disordered" evidence="1">
    <location>
        <begin position="9"/>
        <end position="49"/>
    </location>
</feature>
<protein>
    <submittedName>
        <fullName evidence="2">Uncharacterized protein</fullName>
    </submittedName>
</protein>
<sequence>MDVVRITQALRQQQQPGRLHSSRGGNNTHSADISASSNEPIPIRRPTWDNTLNINTASATASVLGHEVSHMEQNNGASPSTSTSSSRVTPTSASPSSSFFNLPSPLSLAAGFFSGGNTGGVVASASSAATASGANMGEIESLLLRSMPMFGNLVSRD</sequence>
<evidence type="ECO:0000313" key="2">
    <source>
        <dbReference type="EMBL" id="KAG0015750.1"/>
    </source>
</evidence>
<feature type="region of interest" description="Disordered" evidence="1">
    <location>
        <begin position="65"/>
        <end position="99"/>
    </location>
</feature>